<name>A0ABU8L5B6_9HYPH</name>
<dbReference type="EMBL" id="JAPYKS010000028">
    <property type="protein sequence ID" value="MEI9412434.1"/>
    <property type="molecule type" value="Genomic_DNA"/>
</dbReference>
<evidence type="ECO:0000256" key="2">
    <source>
        <dbReference type="ARBA" id="ARBA00007870"/>
    </source>
</evidence>
<dbReference type="PANTHER" id="PTHR43765:SF2">
    <property type="entry name" value="2-DEHYDROPANTOATE 2-REDUCTASE"/>
    <property type="match status" value="1"/>
</dbReference>
<feature type="domain" description="Ketopantoate reductase N-terminal" evidence="11">
    <location>
        <begin position="3"/>
        <end position="153"/>
    </location>
</feature>
<gene>
    <name evidence="13" type="ORF">O7A60_27315</name>
</gene>
<dbReference type="InterPro" id="IPR036291">
    <property type="entry name" value="NAD(P)-bd_dom_sf"/>
</dbReference>
<evidence type="ECO:0000256" key="9">
    <source>
        <dbReference type="ARBA" id="ARBA00048793"/>
    </source>
</evidence>
<keyword evidence="14" id="KW-1185">Reference proteome</keyword>
<evidence type="ECO:0000256" key="5">
    <source>
        <dbReference type="ARBA" id="ARBA00022655"/>
    </source>
</evidence>
<accession>A0ABU8L5B6</accession>
<reference evidence="13 14" key="1">
    <citation type="submission" date="2022-12" db="EMBL/GenBank/DDBJ databases">
        <authorList>
            <person name="Muema E."/>
        </authorList>
    </citation>
    <scope>NUCLEOTIDE SEQUENCE [LARGE SCALE GENOMIC DNA]</scope>
    <source>
        <strain evidence="14">1326</strain>
    </source>
</reference>
<keyword evidence="5 10" id="KW-0566">Pantothenate biosynthesis</keyword>
<dbReference type="NCBIfam" id="TIGR00745">
    <property type="entry name" value="apbA_panE"/>
    <property type="match status" value="1"/>
</dbReference>
<comment type="pathway">
    <text evidence="1 10">Cofactor biosynthesis; (R)-pantothenate biosynthesis; (R)-pantoate from 3-methyl-2-oxobutanoate: step 2/2.</text>
</comment>
<dbReference type="Pfam" id="PF02558">
    <property type="entry name" value="ApbA"/>
    <property type="match status" value="1"/>
</dbReference>
<comment type="similarity">
    <text evidence="2 10">Belongs to the ketopantoate reductase family.</text>
</comment>
<comment type="caution">
    <text evidence="13">The sequence shown here is derived from an EMBL/GenBank/DDBJ whole genome shotgun (WGS) entry which is preliminary data.</text>
</comment>
<feature type="domain" description="Ketopantoate reductase C-terminal" evidence="12">
    <location>
        <begin position="180"/>
        <end position="303"/>
    </location>
</feature>
<dbReference type="Gene3D" id="1.10.1040.10">
    <property type="entry name" value="N-(1-d-carboxylethyl)-l-norvaline Dehydrogenase, domain 2"/>
    <property type="match status" value="1"/>
</dbReference>
<dbReference type="PANTHER" id="PTHR43765">
    <property type="entry name" value="2-DEHYDROPANTOATE 2-REDUCTASE-RELATED"/>
    <property type="match status" value="1"/>
</dbReference>
<comment type="function">
    <text evidence="10">Catalyzes the NADPH-dependent reduction of ketopantoate into pantoic acid.</text>
</comment>
<evidence type="ECO:0000256" key="7">
    <source>
        <dbReference type="ARBA" id="ARBA00023002"/>
    </source>
</evidence>
<dbReference type="EC" id="1.1.1.169" evidence="3 10"/>
<dbReference type="SUPFAM" id="SSF48179">
    <property type="entry name" value="6-phosphogluconate dehydrogenase C-terminal domain-like"/>
    <property type="match status" value="1"/>
</dbReference>
<dbReference type="Gene3D" id="3.40.50.720">
    <property type="entry name" value="NAD(P)-binding Rossmann-like Domain"/>
    <property type="match status" value="1"/>
</dbReference>
<evidence type="ECO:0000256" key="4">
    <source>
        <dbReference type="ARBA" id="ARBA00019465"/>
    </source>
</evidence>
<protein>
    <recommendedName>
        <fullName evidence="4 10">2-dehydropantoate 2-reductase</fullName>
        <ecNumber evidence="3 10">1.1.1.169</ecNumber>
    </recommendedName>
    <alternativeName>
        <fullName evidence="8 10">Ketopantoate reductase</fullName>
    </alternativeName>
</protein>
<dbReference type="InterPro" id="IPR050838">
    <property type="entry name" value="Ketopantoate_reductase"/>
</dbReference>
<evidence type="ECO:0000259" key="12">
    <source>
        <dbReference type="Pfam" id="PF08546"/>
    </source>
</evidence>
<evidence type="ECO:0000259" key="11">
    <source>
        <dbReference type="Pfam" id="PF02558"/>
    </source>
</evidence>
<sequence>MKIAILGGGGAMGGIFGGYLARAGNDVTLIDVSKAAVTAINDSGLTIEEKDGLQPVIKVPASDNPASVGPVDLIINFVKCYHTEAAVRAAAPMIAKETAVLSLQNGWGNAPRIASLVGEDRVLVGLTYHGGTLLAPGRVKHPGSGMTYIGELTGKPSERLGKVIEVFRAAQIETTQSDRILDEVWKKLALNACTLPVAGLLNLMSHELVAFDGTKSLMAAILKEVVAVAKAQGIALDYDERWAAITGLLEKAVGGKASMLQDVEAKRQTEIEVINGAIVDAGKRTGVATPVNETMVWMIQAKQTHYLQAKAQ</sequence>
<dbReference type="InterPro" id="IPR008927">
    <property type="entry name" value="6-PGluconate_DH-like_C_sf"/>
</dbReference>
<dbReference type="InterPro" id="IPR003710">
    <property type="entry name" value="ApbA"/>
</dbReference>
<dbReference type="RefSeq" id="WP_337108832.1">
    <property type="nucleotide sequence ID" value="NZ_JAPYKS010000028.1"/>
</dbReference>
<evidence type="ECO:0000256" key="1">
    <source>
        <dbReference type="ARBA" id="ARBA00004994"/>
    </source>
</evidence>
<dbReference type="Proteomes" id="UP001387293">
    <property type="component" value="Unassembled WGS sequence"/>
</dbReference>
<dbReference type="InterPro" id="IPR013332">
    <property type="entry name" value="KPR_N"/>
</dbReference>
<dbReference type="InterPro" id="IPR013328">
    <property type="entry name" value="6PGD_dom2"/>
</dbReference>
<keyword evidence="6 10" id="KW-0521">NADP</keyword>
<proteinExistence type="inferred from homology"/>
<keyword evidence="7 10" id="KW-0560">Oxidoreductase</keyword>
<dbReference type="SUPFAM" id="SSF51735">
    <property type="entry name" value="NAD(P)-binding Rossmann-fold domains"/>
    <property type="match status" value="1"/>
</dbReference>
<organism evidence="13 14">
    <name type="scientific">Mesorhizobium salmacidum</name>
    <dbReference type="NCBI Taxonomy" id="3015171"/>
    <lineage>
        <taxon>Bacteria</taxon>
        <taxon>Pseudomonadati</taxon>
        <taxon>Pseudomonadota</taxon>
        <taxon>Alphaproteobacteria</taxon>
        <taxon>Hyphomicrobiales</taxon>
        <taxon>Phyllobacteriaceae</taxon>
        <taxon>Mesorhizobium</taxon>
    </lineage>
</organism>
<dbReference type="InterPro" id="IPR013752">
    <property type="entry name" value="KPA_reductase"/>
</dbReference>
<comment type="catalytic activity">
    <reaction evidence="9 10">
        <text>(R)-pantoate + NADP(+) = 2-dehydropantoate + NADPH + H(+)</text>
        <dbReference type="Rhea" id="RHEA:16233"/>
        <dbReference type="ChEBI" id="CHEBI:11561"/>
        <dbReference type="ChEBI" id="CHEBI:15378"/>
        <dbReference type="ChEBI" id="CHEBI:15980"/>
        <dbReference type="ChEBI" id="CHEBI:57783"/>
        <dbReference type="ChEBI" id="CHEBI:58349"/>
        <dbReference type="EC" id="1.1.1.169"/>
    </reaction>
</comment>
<evidence type="ECO:0000256" key="6">
    <source>
        <dbReference type="ARBA" id="ARBA00022857"/>
    </source>
</evidence>
<evidence type="ECO:0000256" key="3">
    <source>
        <dbReference type="ARBA" id="ARBA00013014"/>
    </source>
</evidence>
<evidence type="ECO:0000256" key="10">
    <source>
        <dbReference type="RuleBase" id="RU362068"/>
    </source>
</evidence>
<dbReference type="Pfam" id="PF08546">
    <property type="entry name" value="ApbA_C"/>
    <property type="match status" value="1"/>
</dbReference>
<evidence type="ECO:0000313" key="13">
    <source>
        <dbReference type="EMBL" id="MEI9412434.1"/>
    </source>
</evidence>
<evidence type="ECO:0000256" key="8">
    <source>
        <dbReference type="ARBA" id="ARBA00032024"/>
    </source>
</evidence>
<evidence type="ECO:0000313" key="14">
    <source>
        <dbReference type="Proteomes" id="UP001387293"/>
    </source>
</evidence>